<evidence type="ECO:0000256" key="7">
    <source>
        <dbReference type="ARBA" id="ARBA00023128"/>
    </source>
</evidence>
<evidence type="ECO:0000256" key="1">
    <source>
        <dbReference type="ARBA" id="ARBA00004225"/>
    </source>
</evidence>
<evidence type="ECO:0000256" key="3">
    <source>
        <dbReference type="ARBA" id="ARBA00022448"/>
    </source>
</evidence>
<evidence type="ECO:0000313" key="11">
    <source>
        <dbReference type="EMBL" id="KRX01597.1"/>
    </source>
</evidence>
<evidence type="ECO:0000256" key="10">
    <source>
        <dbReference type="RuleBase" id="RU000488"/>
    </source>
</evidence>
<keyword evidence="7" id="KW-0496">Mitochondrion</keyword>
<dbReference type="SUPFAM" id="SSF103506">
    <property type="entry name" value="Mitochondrial carrier"/>
    <property type="match status" value="1"/>
</dbReference>
<name>A0A0V0QH85_PSEPJ</name>
<dbReference type="InterPro" id="IPR023395">
    <property type="entry name" value="MCP_dom_sf"/>
</dbReference>
<evidence type="ECO:0000256" key="8">
    <source>
        <dbReference type="ARBA" id="ARBA00023136"/>
    </source>
</evidence>
<feature type="repeat" description="Solcar" evidence="9">
    <location>
        <begin position="213"/>
        <end position="301"/>
    </location>
</feature>
<dbReference type="InterPro" id="IPR002067">
    <property type="entry name" value="MCP"/>
</dbReference>
<dbReference type="EMBL" id="LDAU01000170">
    <property type="protein sequence ID" value="KRX01597.1"/>
    <property type="molecule type" value="Genomic_DNA"/>
</dbReference>
<dbReference type="Proteomes" id="UP000054937">
    <property type="component" value="Unassembled WGS sequence"/>
</dbReference>
<evidence type="ECO:0000256" key="4">
    <source>
        <dbReference type="ARBA" id="ARBA00022692"/>
    </source>
</evidence>
<keyword evidence="8 9" id="KW-0472">Membrane</keyword>
<evidence type="ECO:0000256" key="5">
    <source>
        <dbReference type="ARBA" id="ARBA00022737"/>
    </source>
</evidence>
<dbReference type="GO" id="GO:0031966">
    <property type="term" value="C:mitochondrial membrane"/>
    <property type="evidence" value="ECO:0007669"/>
    <property type="project" value="UniProtKB-SubCell"/>
</dbReference>
<comment type="similarity">
    <text evidence="2 10">Belongs to the mitochondrial carrier (TC 2.A.29) family.</text>
</comment>
<dbReference type="InParanoid" id="A0A0V0QH85"/>
<keyword evidence="4 9" id="KW-0812">Transmembrane</keyword>
<keyword evidence="5" id="KW-0677">Repeat</keyword>
<gene>
    <name evidence="11" type="ORF">PPERSA_01500</name>
</gene>
<comment type="caution">
    <text evidence="11">The sequence shown here is derived from an EMBL/GenBank/DDBJ whole genome shotgun (WGS) entry which is preliminary data.</text>
</comment>
<organism evidence="11 12">
    <name type="scientific">Pseudocohnilembus persalinus</name>
    <name type="common">Ciliate</name>
    <dbReference type="NCBI Taxonomy" id="266149"/>
    <lineage>
        <taxon>Eukaryota</taxon>
        <taxon>Sar</taxon>
        <taxon>Alveolata</taxon>
        <taxon>Ciliophora</taxon>
        <taxon>Intramacronucleata</taxon>
        <taxon>Oligohymenophorea</taxon>
        <taxon>Scuticociliatia</taxon>
        <taxon>Philasterida</taxon>
        <taxon>Pseudocohnilembidae</taxon>
        <taxon>Pseudocohnilembus</taxon>
    </lineage>
</organism>
<dbReference type="InterPro" id="IPR018108">
    <property type="entry name" value="MCP_transmembrane"/>
</dbReference>
<evidence type="ECO:0000313" key="12">
    <source>
        <dbReference type="Proteomes" id="UP000054937"/>
    </source>
</evidence>
<dbReference type="OrthoDB" id="434730at2759"/>
<dbReference type="OMA" id="MESHRYI"/>
<dbReference type="AlphaFoldDB" id="A0A0V0QH85"/>
<sequence>METQNSTYNFRESLKEYGAGAISAWTQTILAYPLDVVKSRLQVSKSAYKGPLQCIQFMVKNEGYGSFFRGMLNPLLLMTVINSMYFGSIDALKRVYKAQYQLKDEEIPLKAMFAIAGASACYSDLVLIPMERIKIKLQVQNNKLNKEYNGSLSAAIKLIQQGGVKTLYKGACISLMRDFLGCGTFFVTYEILKRKFAEFKQQNTNINFESPGMHFIELAGSGMVSGWAFWLLAYPLDVIRARLQSDSLVNSKFRGYSDVISYIYKQKGGISNFYRGLPVTLIMSSVYSSSCIYTWEVSKILLDNCIGKFE</sequence>
<dbReference type="Gene3D" id="1.50.40.10">
    <property type="entry name" value="Mitochondrial carrier domain"/>
    <property type="match status" value="2"/>
</dbReference>
<evidence type="ECO:0000256" key="6">
    <source>
        <dbReference type="ARBA" id="ARBA00022989"/>
    </source>
</evidence>
<feature type="repeat" description="Solcar" evidence="9">
    <location>
        <begin position="106"/>
        <end position="195"/>
    </location>
</feature>
<feature type="repeat" description="Solcar" evidence="9">
    <location>
        <begin position="11"/>
        <end position="95"/>
    </location>
</feature>
<dbReference type="InterPro" id="IPR050567">
    <property type="entry name" value="Mitochondrial_Carrier"/>
</dbReference>
<evidence type="ECO:0000256" key="9">
    <source>
        <dbReference type="PROSITE-ProRule" id="PRU00282"/>
    </source>
</evidence>
<keyword evidence="12" id="KW-1185">Reference proteome</keyword>
<comment type="subcellular location">
    <subcellularLocation>
        <location evidence="1">Mitochondrion membrane</location>
        <topology evidence="1">Multi-pass membrane protein</topology>
    </subcellularLocation>
</comment>
<dbReference type="PANTHER" id="PTHR45624">
    <property type="entry name" value="MITOCHONDRIAL BASIC AMINO ACIDS TRANSPORTER-RELATED"/>
    <property type="match status" value="1"/>
</dbReference>
<evidence type="ECO:0000256" key="2">
    <source>
        <dbReference type="ARBA" id="ARBA00006375"/>
    </source>
</evidence>
<accession>A0A0V0QH85</accession>
<protein>
    <submittedName>
        <fullName evidence="11">Mitochondrial carrier domain</fullName>
    </submittedName>
</protein>
<proteinExistence type="inferred from homology"/>
<dbReference type="PROSITE" id="PS50920">
    <property type="entry name" value="SOLCAR"/>
    <property type="match status" value="3"/>
</dbReference>
<dbReference type="Pfam" id="PF00153">
    <property type="entry name" value="Mito_carr"/>
    <property type="match status" value="3"/>
</dbReference>
<reference evidence="11 12" key="1">
    <citation type="journal article" date="2015" name="Sci. Rep.">
        <title>Genome of the facultative scuticociliatosis pathogen Pseudocohnilembus persalinus provides insight into its virulence through horizontal gene transfer.</title>
        <authorList>
            <person name="Xiong J."/>
            <person name="Wang G."/>
            <person name="Cheng J."/>
            <person name="Tian M."/>
            <person name="Pan X."/>
            <person name="Warren A."/>
            <person name="Jiang C."/>
            <person name="Yuan D."/>
            <person name="Miao W."/>
        </authorList>
    </citation>
    <scope>NUCLEOTIDE SEQUENCE [LARGE SCALE GENOMIC DNA]</scope>
    <source>
        <strain evidence="11">36N120E</strain>
    </source>
</reference>
<keyword evidence="3 10" id="KW-0813">Transport</keyword>
<dbReference type="PRINTS" id="PR00926">
    <property type="entry name" value="MITOCARRIER"/>
</dbReference>
<keyword evidence="6" id="KW-1133">Transmembrane helix</keyword>
<dbReference type="GO" id="GO:0022857">
    <property type="term" value="F:transmembrane transporter activity"/>
    <property type="evidence" value="ECO:0007669"/>
    <property type="project" value="TreeGrafter"/>
</dbReference>